<sequence length="322" mass="35557">MEIFQTGIDVSRYQGVIDWKQVAAGKQFAIVRAVSSNSGGVYVDPYFERNVAGAHEAGMRVGVYYYTYARSEAAVINELDTLLPVLEGLRLEYPVFVDVEASTLQSLGRTELTGLVRFAMDILDQKGWFPGFYTYTNFAQNYLNMAELAAYPLWIADYRGYVGYPGSYDMWQYSSTGRVNGITGNVDLNYSYKDFLPLIKAAGKNGYSQGPATLPLTNTELVVYQSGAIYYYAPDPAALSGTLAVGRYPASEVTDGEWNGAVWAKIDHLGGQYWVPLQAGVTGLSETGGEGCEEVRAQLERAQEQLDLTRQSLDWLLGELES</sequence>
<protein>
    <submittedName>
        <fullName evidence="2">Glycoside hydrolase family 25 protein</fullName>
    </submittedName>
</protein>
<evidence type="ECO:0000256" key="1">
    <source>
        <dbReference type="ARBA" id="ARBA00010646"/>
    </source>
</evidence>
<dbReference type="GO" id="GO:0016998">
    <property type="term" value="P:cell wall macromolecule catabolic process"/>
    <property type="evidence" value="ECO:0007669"/>
    <property type="project" value="InterPro"/>
</dbReference>
<organism evidence="2 3">
    <name type="scientific">Candidatus Allofournierella pullicola</name>
    <dbReference type="NCBI Taxonomy" id="2838596"/>
    <lineage>
        <taxon>Bacteria</taxon>
        <taxon>Bacillati</taxon>
        <taxon>Bacillota</taxon>
        <taxon>Clostridia</taxon>
        <taxon>Eubacteriales</taxon>
        <taxon>Oscillospiraceae</taxon>
        <taxon>Allofournierella</taxon>
    </lineage>
</organism>
<dbReference type="GO" id="GO:0009253">
    <property type="term" value="P:peptidoglycan catabolic process"/>
    <property type="evidence" value="ECO:0007669"/>
    <property type="project" value="InterPro"/>
</dbReference>
<dbReference type="GO" id="GO:0016052">
    <property type="term" value="P:carbohydrate catabolic process"/>
    <property type="evidence" value="ECO:0007669"/>
    <property type="project" value="TreeGrafter"/>
</dbReference>
<dbReference type="PANTHER" id="PTHR34135">
    <property type="entry name" value="LYSOZYME"/>
    <property type="match status" value="1"/>
</dbReference>
<dbReference type="Gene3D" id="3.20.20.80">
    <property type="entry name" value="Glycosidases"/>
    <property type="match status" value="1"/>
</dbReference>
<dbReference type="InterPro" id="IPR002053">
    <property type="entry name" value="Glyco_hydro_25"/>
</dbReference>
<dbReference type="EMBL" id="DXFW01000013">
    <property type="protein sequence ID" value="HIX05505.1"/>
    <property type="molecule type" value="Genomic_DNA"/>
</dbReference>
<evidence type="ECO:0000313" key="2">
    <source>
        <dbReference type="EMBL" id="HIX05505.1"/>
    </source>
</evidence>
<reference evidence="2" key="2">
    <citation type="submission" date="2021-04" db="EMBL/GenBank/DDBJ databases">
        <authorList>
            <person name="Gilroy R."/>
        </authorList>
    </citation>
    <scope>NUCLEOTIDE SEQUENCE</scope>
    <source>
        <strain evidence="2">2239</strain>
    </source>
</reference>
<accession>A0A9D1V3N5</accession>
<comment type="caution">
    <text evidence="2">The sequence shown here is derived from an EMBL/GenBank/DDBJ whole genome shotgun (WGS) entry which is preliminary data.</text>
</comment>
<reference evidence="2" key="1">
    <citation type="journal article" date="2021" name="PeerJ">
        <title>Extensive microbial diversity within the chicken gut microbiome revealed by metagenomics and culture.</title>
        <authorList>
            <person name="Gilroy R."/>
            <person name="Ravi A."/>
            <person name="Getino M."/>
            <person name="Pursley I."/>
            <person name="Horton D.L."/>
            <person name="Alikhan N.F."/>
            <person name="Baker D."/>
            <person name="Gharbi K."/>
            <person name="Hall N."/>
            <person name="Watson M."/>
            <person name="Adriaenssens E.M."/>
            <person name="Foster-Nyarko E."/>
            <person name="Jarju S."/>
            <person name="Secka A."/>
            <person name="Antonio M."/>
            <person name="Oren A."/>
            <person name="Chaudhuri R.R."/>
            <person name="La Ragione R."/>
            <person name="Hildebrand F."/>
            <person name="Pallen M.J."/>
        </authorList>
    </citation>
    <scope>NUCLEOTIDE SEQUENCE</scope>
    <source>
        <strain evidence="2">2239</strain>
    </source>
</reference>
<comment type="similarity">
    <text evidence="1">Belongs to the glycosyl hydrolase 25 family.</text>
</comment>
<dbReference type="AlphaFoldDB" id="A0A9D1V3N5"/>
<dbReference type="Proteomes" id="UP000824193">
    <property type="component" value="Unassembled WGS sequence"/>
</dbReference>
<dbReference type="GO" id="GO:0003796">
    <property type="term" value="F:lysozyme activity"/>
    <property type="evidence" value="ECO:0007669"/>
    <property type="project" value="InterPro"/>
</dbReference>
<evidence type="ECO:0000313" key="3">
    <source>
        <dbReference type="Proteomes" id="UP000824193"/>
    </source>
</evidence>
<dbReference type="Pfam" id="PF01183">
    <property type="entry name" value="Glyco_hydro_25"/>
    <property type="match status" value="1"/>
</dbReference>
<dbReference type="SUPFAM" id="SSF51445">
    <property type="entry name" value="(Trans)glycosidases"/>
    <property type="match status" value="1"/>
</dbReference>
<name>A0A9D1V3N5_9FIRM</name>
<dbReference type="CDD" id="cd06414">
    <property type="entry name" value="GH25_LytC-like"/>
    <property type="match status" value="1"/>
</dbReference>
<keyword evidence="2" id="KW-0378">Hydrolase</keyword>
<gene>
    <name evidence="2" type="ORF">H9865_05295</name>
</gene>
<dbReference type="InterPro" id="IPR017853">
    <property type="entry name" value="GH"/>
</dbReference>
<dbReference type="PROSITE" id="PS51904">
    <property type="entry name" value="GLYCOSYL_HYDROL_F25_2"/>
    <property type="match status" value="1"/>
</dbReference>
<proteinExistence type="inferred from homology"/>
<dbReference type="PANTHER" id="PTHR34135:SF2">
    <property type="entry name" value="LYSOZYME"/>
    <property type="match status" value="1"/>
</dbReference>